<evidence type="ECO:0000256" key="4">
    <source>
        <dbReference type="ARBA" id="ARBA00022989"/>
    </source>
</evidence>
<keyword evidence="5 6" id="KW-0472">Membrane</keyword>
<feature type="transmembrane region" description="Helical" evidence="6">
    <location>
        <begin position="57"/>
        <end position="79"/>
    </location>
</feature>
<dbReference type="OrthoDB" id="200954at2759"/>
<dbReference type="PANTHER" id="PTHR12191">
    <property type="entry name" value="SOLUTE CARRIER FAMILY 39"/>
    <property type="match status" value="1"/>
</dbReference>
<evidence type="ECO:0000256" key="6">
    <source>
        <dbReference type="SAM" id="Phobius"/>
    </source>
</evidence>
<dbReference type="GO" id="GO:0030003">
    <property type="term" value="P:intracellular monoatomic cation homeostasis"/>
    <property type="evidence" value="ECO:0007669"/>
    <property type="project" value="TreeGrafter"/>
</dbReference>
<accession>A0A4E9FKR2</accession>
<keyword evidence="4 6" id="KW-1133">Transmembrane helix</keyword>
<reference evidence="8" key="1">
    <citation type="journal article" date="2007" name="Science">
        <title>Draft genome of the filarial nematode parasite Brugia malayi.</title>
        <authorList>
            <person name="Ghedin E."/>
            <person name="Wang S."/>
            <person name="Spiro D."/>
            <person name="Caler E."/>
            <person name="Zhao Q."/>
            <person name="Crabtree J."/>
            <person name="Allen J.E."/>
            <person name="Delcher A.L."/>
            <person name="Guiliano D.B."/>
            <person name="Miranda-Saavedra D."/>
            <person name="Angiuoli S.V."/>
            <person name="Creasy T."/>
            <person name="Amedeo P."/>
            <person name="Haas B."/>
            <person name="El-Sayed N.M."/>
            <person name="Wortman J.R."/>
            <person name="Feldblyum T."/>
            <person name="Tallon L."/>
            <person name="Schatz M."/>
            <person name="Shumway M."/>
            <person name="Koo H."/>
            <person name="Salzberg S.L."/>
            <person name="Schobel S."/>
            <person name="Pertea M."/>
            <person name="Pop M."/>
            <person name="White O."/>
            <person name="Barton G.J."/>
            <person name="Carlow C.K."/>
            <person name="Crawford M.J."/>
            <person name="Daub J."/>
            <person name="Dimmic M.W."/>
            <person name="Estes C.F."/>
            <person name="Foster J.M."/>
            <person name="Ganatra M."/>
            <person name="Gregory W.F."/>
            <person name="Johnson N.M."/>
            <person name="Jin J."/>
            <person name="Komuniecki R."/>
            <person name="Korf I."/>
            <person name="Kumar S."/>
            <person name="Laney S."/>
            <person name="Li B.W."/>
            <person name="Li W."/>
            <person name="Lindblom T.H."/>
            <person name="Lustigman S."/>
            <person name="Ma D."/>
            <person name="Maina C.V."/>
            <person name="Martin D.M."/>
            <person name="McCarter J.P."/>
            <person name="McReynolds L."/>
            <person name="Mitreva M."/>
            <person name="Nutman T.B."/>
            <person name="Parkinson J."/>
            <person name="Peregrin-Alvarez J.M."/>
            <person name="Poole C."/>
            <person name="Ren Q."/>
            <person name="Saunders L."/>
            <person name="Sluder A.E."/>
            <person name="Smith K."/>
            <person name="Stanke M."/>
            <person name="Unnasch T.R."/>
            <person name="Ware J."/>
            <person name="Wei A.D."/>
            <person name="Weil G."/>
            <person name="Williams D.J."/>
            <person name="Zhang Y."/>
            <person name="Williams S.A."/>
            <person name="Fraser-Liggett C."/>
            <person name="Slatko B."/>
            <person name="Blaxter M.L."/>
            <person name="Scott A.L."/>
        </authorList>
    </citation>
    <scope>NUCLEOTIDE SEQUENCE</scope>
    <source>
        <strain evidence="8">FR3</strain>
    </source>
</reference>
<dbReference type="Proteomes" id="UP000006672">
    <property type="component" value="Unassembled WGS sequence"/>
</dbReference>
<keyword evidence="3 6" id="KW-0812">Transmembrane</keyword>
<evidence type="ECO:0000256" key="1">
    <source>
        <dbReference type="ARBA" id="ARBA00004141"/>
    </source>
</evidence>
<dbReference type="AlphaFoldDB" id="A0A4E9FKR2"/>
<dbReference type="GeneID" id="66058949"/>
<dbReference type="WBParaSite" id="Bm17711.1">
    <property type="protein sequence ID" value="Bm17711.1"/>
    <property type="gene ID" value="WBGene00268853"/>
</dbReference>
<evidence type="ECO:0008006" key="10">
    <source>
        <dbReference type="Google" id="ProtNLM"/>
    </source>
</evidence>
<comment type="subcellular location">
    <subcellularLocation>
        <location evidence="1">Membrane</location>
        <topology evidence="1">Multi-pass membrane protein</topology>
    </subcellularLocation>
</comment>
<feature type="transmembrane region" description="Helical" evidence="6">
    <location>
        <begin position="398"/>
        <end position="416"/>
    </location>
</feature>
<dbReference type="RefSeq" id="XP_042937166.1">
    <property type="nucleotide sequence ID" value="XM_043081232.1"/>
</dbReference>
<dbReference type="Pfam" id="PF02535">
    <property type="entry name" value="Zip"/>
    <property type="match status" value="1"/>
</dbReference>
<dbReference type="GO" id="GO:0005886">
    <property type="term" value="C:plasma membrane"/>
    <property type="evidence" value="ECO:0007669"/>
    <property type="project" value="TreeGrafter"/>
</dbReference>
<dbReference type="KEGG" id="bmy:BM_BM17711"/>
<evidence type="ECO:0000256" key="3">
    <source>
        <dbReference type="ARBA" id="ARBA00022692"/>
    </source>
</evidence>
<proteinExistence type="inferred from homology"/>
<dbReference type="InterPro" id="IPR003689">
    <property type="entry name" value="ZIP"/>
</dbReference>
<evidence type="ECO:0000256" key="2">
    <source>
        <dbReference type="ARBA" id="ARBA00006939"/>
    </source>
</evidence>
<reference evidence="9" key="3">
    <citation type="submission" date="2022-04" db="UniProtKB">
        <authorList>
            <consortium name="WormBaseParasite"/>
        </authorList>
    </citation>
    <scope>IDENTIFICATION</scope>
</reference>
<dbReference type="GO" id="GO:0071578">
    <property type="term" value="P:zinc ion import across plasma membrane"/>
    <property type="evidence" value="ECO:0007669"/>
    <property type="project" value="TreeGrafter"/>
</dbReference>
<dbReference type="EMBL" id="CAAKNF010000195">
    <property type="protein sequence ID" value="VIO97591.1"/>
    <property type="molecule type" value="Genomic_DNA"/>
</dbReference>
<accession>A0A8L7SUQ9</accession>
<reference evidence="7" key="2">
    <citation type="submission" date="2019-04" db="EMBL/GenBank/DDBJ databases">
        <authorList>
            <person name="Howe K."/>
            <person name="Paulini M."/>
            <person name="Williams G."/>
        </authorList>
    </citation>
    <scope>NUCLEOTIDE SEQUENCE [LARGE SCALE GENOMIC DNA]</scope>
    <source>
        <strain evidence="7">FR3</strain>
    </source>
</reference>
<feature type="transmembrane region" description="Helical" evidence="6">
    <location>
        <begin position="99"/>
        <end position="119"/>
    </location>
</feature>
<dbReference type="PANTHER" id="PTHR12191:SF32">
    <property type="entry name" value="ZRT (ZRT), IRT- (IRT-) LIKE PROTEIN TRANSPORTER"/>
    <property type="match status" value="1"/>
</dbReference>
<name>A0A4E9FKR2_BRUMA</name>
<feature type="transmembrane region" description="Helical" evidence="6">
    <location>
        <begin position="356"/>
        <end position="377"/>
    </location>
</feature>
<keyword evidence="8" id="KW-1185">Reference proteome</keyword>
<gene>
    <name evidence="7" type="primary">Bma-zipt-16.2</name>
    <name evidence="7" type="ORF">BM_BM17711</name>
</gene>
<dbReference type="GO" id="GO:0005385">
    <property type="term" value="F:zinc ion transmembrane transporter activity"/>
    <property type="evidence" value="ECO:0007669"/>
    <property type="project" value="TreeGrafter"/>
</dbReference>
<feature type="transmembrane region" description="Helical" evidence="6">
    <location>
        <begin position="26"/>
        <end position="50"/>
    </location>
</feature>
<sequence length="426" mass="47752">MSLMDFGNETDTDIMFDPKPTIWQTWGIGLIIVTITAFGPPICIIIVPFLNKTLYEIFMTFLIAFGIGTLSGSTLYVLLPGAFGLNIVEQNFYTTKISIILIALYAFFSVDRILAYVLHFRKIRSKGQKFHQSTLNKIIKKERNMNNSITMDDNLTIPRIILTSGNHDNTENDDNDDDEDDDLEFYELEKDRLKSEFEAAMVSNMLSRKMSCKLQTTLLTVMDDNKTSVEHSSHRKNKDPNDKVSVNVEIVEEKILDPSEFDIATVAWMIIFGNLMNNFVDGMSNGAAFANSLARGLSVGIAVITQQLPQEIGTLAILIQSGLGFKRTLCLNLLPNSLSYVGFIVGVLIGDANESYGNYVFAVSSGMYLYIFLGTLIPEIRDSINEQIKVDLKRSIRSTALQAIGISMGIIFMYLICKYGNKIYML</sequence>
<dbReference type="GO" id="GO:0140410">
    <property type="term" value="F:monoatomic cation:bicarbonate symporter activity"/>
    <property type="evidence" value="ECO:0007669"/>
    <property type="project" value="TreeGrafter"/>
</dbReference>
<evidence type="ECO:0000256" key="5">
    <source>
        <dbReference type="ARBA" id="ARBA00023136"/>
    </source>
</evidence>
<organism evidence="7">
    <name type="scientific">Brugia malayi</name>
    <name type="common">Filarial nematode worm</name>
    <dbReference type="NCBI Taxonomy" id="6279"/>
    <lineage>
        <taxon>Eukaryota</taxon>
        <taxon>Metazoa</taxon>
        <taxon>Ecdysozoa</taxon>
        <taxon>Nematoda</taxon>
        <taxon>Chromadorea</taxon>
        <taxon>Rhabditida</taxon>
        <taxon>Spirurina</taxon>
        <taxon>Spiruromorpha</taxon>
        <taxon>Filarioidea</taxon>
        <taxon>Onchocercidae</taxon>
        <taxon>Brugia</taxon>
    </lineage>
</organism>
<dbReference type="InterPro" id="IPR050799">
    <property type="entry name" value="ZIP_Transporter"/>
</dbReference>
<evidence type="ECO:0000313" key="7">
    <source>
        <dbReference type="EMBL" id="VIO97591.1"/>
    </source>
</evidence>
<feature type="transmembrane region" description="Helical" evidence="6">
    <location>
        <begin position="329"/>
        <end position="350"/>
    </location>
</feature>
<evidence type="ECO:0000313" key="9">
    <source>
        <dbReference type="WBParaSite" id="Bm17711.1"/>
    </source>
</evidence>
<protein>
    <recommendedName>
        <fullName evidence="10">ZIP Zinc transporter family protein</fullName>
    </recommendedName>
</protein>
<comment type="similarity">
    <text evidence="2">Belongs to the ZIP transporter (TC 2.A.5) family.</text>
</comment>
<dbReference type="CTD" id="66058949"/>
<evidence type="ECO:0000313" key="8">
    <source>
        <dbReference type="Proteomes" id="UP000006672"/>
    </source>
</evidence>